<evidence type="ECO:0000256" key="3">
    <source>
        <dbReference type="ARBA" id="ARBA00022527"/>
    </source>
</evidence>
<accession>A0A8T0RJ62</accession>
<evidence type="ECO:0000256" key="16">
    <source>
        <dbReference type="PROSITE-ProRule" id="PRU10141"/>
    </source>
</evidence>
<feature type="chain" id="PRO_5035736834" description="glycerophosphodiester phosphodiesterase" evidence="18">
    <location>
        <begin position="36"/>
        <end position="1141"/>
    </location>
</feature>
<evidence type="ECO:0000256" key="10">
    <source>
        <dbReference type="ARBA" id="ARBA00022801"/>
    </source>
</evidence>
<evidence type="ECO:0000313" key="21">
    <source>
        <dbReference type="EMBL" id="KAG2584833.1"/>
    </source>
</evidence>
<feature type="domain" description="Protein kinase" evidence="19">
    <location>
        <begin position="819"/>
        <end position="1098"/>
    </location>
</feature>
<dbReference type="EMBL" id="CM029047">
    <property type="protein sequence ID" value="KAG2584833.1"/>
    <property type="molecule type" value="Genomic_DNA"/>
</dbReference>
<evidence type="ECO:0000256" key="12">
    <source>
        <dbReference type="ARBA" id="ARBA00022989"/>
    </source>
</evidence>
<keyword evidence="5" id="KW-0812">Transmembrane</keyword>
<dbReference type="FunFam" id="3.20.20.190:FF:000011">
    <property type="entry name" value="Glycerophosphodiester phosphodiesterase GDPDL3"/>
    <property type="match status" value="1"/>
</dbReference>
<dbReference type="InterPro" id="IPR017441">
    <property type="entry name" value="Protein_kinase_ATP_BS"/>
</dbReference>
<keyword evidence="8" id="KW-0418">Kinase</keyword>
<dbReference type="InterPro" id="IPR030395">
    <property type="entry name" value="GP_PDE_dom"/>
</dbReference>
<dbReference type="EC" id="3.1.4.46" evidence="2"/>
<feature type="binding site" evidence="16">
    <location>
        <position position="847"/>
    </location>
    <ligand>
        <name>ATP</name>
        <dbReference type="ChEBI" id="CHEBI:30616"/>
    </ligand>
</feature>
<organism evidence="21 22">
    <name type="scientific">Panicum virgatum</name>
    <name type="common">Blackwell switchgrass</name>
    <dbReference type="NCBI Taxonomy" id="38727"/>
    <lineage>
        <taxon>Eukaryota</taxon>
        <taxon>Viridiplantae</taxon>
        <taxon>Streptophyta</taxon>
        <taxon>Embryophyta</taxon>
        <taxon>Tracheophyta</taxon>
        <taxon>Spermatophyta</taxon>
        <taxon>Magnoliopsida</taxon>
        <taxon>Liliopsida</taxon>
        <taxon>Poales</taxon>
        <taxon>Poaceae</taxon>
        <taxon>PACMAD clade</taxon>
        <taxon>Panicoideae</taxon>
        <taxon>Panicodae</taxon>
        <taxon>Paniceae</taxon>
        <taxon>Panicinae</taxon>
        <taxon>Panicum</taxon>
        <taxon>Panicum sect. Hiantes</taxon>
    </lineage>
</organism>
<dbReference type="Proteomes" id="UP000823388">
    <property type="component" value="Chromosome 6K"/>
</dbReference>
<keyword evidence="4" id="KW-0808">Transferase</keyword>
<dbReference type="InterPro" id="IPR000719">
    <property type="entry name" value="Prot_kinase_dom"/>
</dbReference>
<dbReference type="PANTHER" id="PTHR43620:SF6">
    <property type="entry name" value="GLYCEROPHOSPHODIESTER PHOSPHODIESTERASE"/>
    <property type="match status" value="1"/>
</dbReference>
<dbReference type="SUPFAM" id="SSF56112">
    <property type="entry name" value="Protein kinase-like (PK-like)"/>
    <property type="match status" value="1"/>
</dbReference>
<dbReference type="PROSITE" id="PS00107">
    <property type="entry name" value="PROTEIN_KINASE_ATP"/>
    <property type="match status" value="1"/>
</dbReference>
<comment type="subcellular location">
    <subcellularLocation>
        <location evidence="1">Membrane</location>
        <topology evidence="1">Single-pass type I membrane protein</topology>
    </subcellularLocation>
</comment>
<keyword evidence="11 16" id="KW-0067">ATP-binding</keyword>
<dbReference type="GO" id="GO:0005524">
    <property type="term" value="F:ATP binding"/>
    <property type="evidence" value="ECO:0007669"/>
    <property type="project" value="UniProtKB-UniRule"/>
</dbReference>
<proteinExistence type="predicted"/>
<dbReference type="SMART" id="SM00220">
    <property type="entry name" value="S_TKc"/>
    <property type="match status" value="1"/>
</dbReference>
<dbReference type="InterPro" id="IPR011009">
    <property type="entry name" value="Kinase-like_dom_sf"/>
</dbReference>
<dbReference type="PROSITE" id="PS51257">
    <property type="entry name" value="PROKAR_LIPOPROTEIN"/>
    <property type="match status" value="1"/>
</dbReference>
<dbReference type="InterPro" id="IPR017946">
    <property type="entry name" value="PLC-like_Pdiesterase_TIM-brl"/>
</dbReference>
<dbReference type="PANTHER" id="PTHR43620">
    <property type="entry name" value="GLYCEROPHOSPHORYL DIESTER PHOSPHODIESTERASE"/>
    <property type="match status" value="1"/>
</dbReference>
<evidence type="ECO:0000256" key="15">
    <source>
        <dbReference type="ARBA" id="ARBA00047512"/>
    </source>
</evidence>
<feature type="signal peptide" evidence="18">
    <location>
        <begin position="1"/>
        <end position="35"/>
    </location>
</feature>
<dbReference type="GO" id="GO:0016020">
    <property type="term" value="C:membrane"/>
    <property type="evidence" value="ECO:0007669"/>
    <property type="project" value="UniProtKB-SubCell"/>
</dbReference>
<evidence type="ECO:0000256" key="11">
    <source>
        <dbReference type="ARBA" id="ARBA00022840"/>
    </source>
</evidence>
<dbReference type="GO" id="GO:0008889">
    <property type="term" value="F:glycerophosphodiester phosphodiesterase activity"/>
    <property type="evidence" value="ECO:0007669"/>
    <property type="project" value="UniProtKB-EC"/>
</dbReference>
<evidence type="ECO:0000256" key="7">
    <source>
        <dbReference type="ARBA" id="ARBA00022741"/>
    </source>
</evidence>
<dbReference type="CDD" id="cd08604">
    <property type="entry name" value="GDPD_SHV3_repeat_2"/>
    <property type="match status" value="1"/>
</dbReference>
<dbReference type="InterPro" id="IPR008271">
    <property type="entry name" value="Ser/Thr_kinase_AS"/>
</dbReference>
<dbReference type="Pfam" id="PF07714">
    <property type="entry name" value="PK_Tyr_Ser-Thr"/>
    <property type="match status" value="1"/>
</dbReference>
<evidence type="ECO:0000256" key="5">
    <source>
        <dbReference type="ARBA" id="ARBA00022692"/>
    </source>
</evidence>
<feature type="domain" description="GP-PDE" evidence="20">
    <location>
        <begin position="368"/>
        <end position="671"/>
    </location>
</feature>
<dbReference type="PROSITE" id="PS50011">
    <property type="entry name" value="PROTEIN_KINASE_DOM"/>
    <property type="match status" value="1"/>
</dbReference>
<reference evidence="21" key="1">
    <citation type="submission" date="2020-05" db="EMBL/GenBank/DDBJ databases">
        <title>WGS assembly of Panicum virgatum.</title>
        <authorList>
            <person name="Lovell J.T."/>
            <person name="Jenkins J."/>
            <person name="Shu S."/>
            <person name="Juenger T.E."/>
            <person name="Schmutz J."/>
        </authorList>
    </citation>
    <scope>NUCLEOTIDE SEQUENCE</scope>
    <source>
        <strain evidence="21">AP13</strain>
    </source>
</reference>
<dbReference type="PROSITE" id="PS00108">
    <property type="entry name" value="PROTEIN_KINASE_ST"/>
    <property type="match status" value="1"/>
</dbReference>
<evidence type="ECO:0000259" key="20">
    <source>
        <dbReference type="PROSITE" id="PS51704"/>
    </source>
</evidence>
<dbReference type="Gene3D" id="1.10.510.10">
    <property type="entry name" value="Transferase(Phosphotransferase) domain 1"/>
    <property type="match status" value="1"/>
</dbReference>
<evidence type="ECO:0000256" key="2">
    <source>
        <dbReference type="ARBA" id="ARBA00012247"/>
    </source>
</evidence>
<dbReference type="FunFam" id="3.30.200.20:FF:000043">
    <property type="entry name" value="Wall-associated receptor kinase 2"/>
    <property type="match status" value="1"/>
</dbReference>
<dbReference type="FunFam" id="1.10.510.10:FF:000084">
    <property type="entry name" value="Wall-associated receptor kinase 2"/>
    <property type="match status" value="1"/>
</dbReference>
<evidence type="ECO:0000256" key="1">
    <source>
        <dbReference type="ARBA" id="ARBA00004479"/>
    </source>
</evidence>
<evidence type="ECO:0000256" key="17">
    <source>
        <dbReference type="SAM" id="MobiDB-lite"/>
    </source>
</evidence>
<feature type="region of interest" description="Disordered" evidence="17">
    <location>
        <begin position="705"/>
        <end position="743"/>
    </location>
</feature>
<dbReference type="Gene3D" id="3.20.20.190">
    <property type="entry name" value="Phosphatidylinositol (PI) phosphodiesterase"/>
    <property type="match status" value="2"/>
</dbReference>
<dbReference type="GO" id="GO:0006629">
    <property type="term" value="P:lipid metabolic process"/>
    <property type="evidence" value="ECO:0007669"/>
    <property type="project" value="InterPro"/>
</dbReference>
<evidence type="ECO:0000256" key="13">
    <source>
        <dbReference type="ARBA" id="ARBA00023136"/>
    </source>
</evidence>
<dbReference type="AlphaFoldDB" id="A0A8T0RJ62"/>
<keyword evidence="6 18" id="KW-0732">Signal</keyword>
<comment type="caution">
    <text evidence="21">The sequence shown here is derived from an EMBL/GenBank/DDBJ whole genome shotgun (WGS) entry which is preliminary data.</text>
</comment>
<evidence type="ECO:0000313" key="22">
    <source>
        <dbReference type="Proteomes" id="UP000823388"/>
    </source>
</evidence>
<evidence type="ECO:0000256" key="4">
    <source>
        <dbReference type="ARBA" id="ARBA00022679"/>
    </source>
</evidence>
<evidence type="ECO:0000259" key="19">
    <source>
        <dbReference type="PROSITE" id="PS50011"/>
    </source>
</evidence>
<dbReference type="CDD" id="cd08603">
    <property type="entry name" value="GDPD_SHV3_repeat_1"/>
    <property type="match status" value="1"/>
</dbReference>
<keyword evidence="3" id="KW-0723">Serine/threonine-protein kinase</keyword>
<dbReference type="FunFam" id="3.20.20.190:FF:000013">
    <property type="entry name" value="Glycerophosphodiester phosphodiesterase GDPDL3"/>
    <property type="match status" value="1"/>
</dbReference>
<dbReference type="Gene3D" id="3.30.200.20">
    <property type="entry name" value="Phosphorylase Kinase, domain 1"/>
    <property type="match status" value="1"/>
</dbReference>
<keyword evidence="10" id="KW-0378">Hydrolase</keyword>
<feature type="domain" description="GP-PDE" evidence="20">
    <location>
        <begin position="52"/>
        <end position="352"/>
    </location>
</feature>
<dbReference type="GO" id="GO:0004674">
    <property type="term" value="F:protein serine/threonine kinase activity"/>
    <property type="evidence" value="ECO:0007669"/>
    <property type="project" value="UniProtKB-KW"/>
</dbReference>
<keyword evidence="22" id="KW-1185">Reference proteome</keyword>
<evidence type="ECO:0000256" key="14">
    <source>
        <dbReference type="ARBA" id="ARBA00023180"/>
    </source>
</evidence>
<comment type="catalytic activity">
    <reaction evidence="15">
        <text>a sn-glycero-3-phosphodiester + H2O = an alcohol + sn-glycerol 3-phosphate + H(+)</text>
        <dbReference type="Rhea" id="RHEA:12969"/>
        <dbReference type="ChEBI" id="CHEBI:15377"/>
        <dbReference type="ChEBI" id="CHEBI:15378"/>
        <dbReference type="ChEBI" id="CHEBI:30879"/>
        <dbReference type="ChEBI" id="CHEBI:57597"/>
        <dbReference type="ChEBI" id="CHEBI:83408"/>
        <dbReference type="EC" id="3.1.4.46"/>
    </reaction>
</comment>
<dbReference type="GO" id="GO:0006071">
    <property type="term" value="P:glycerol metabolic process"/>
    <property type="evidence" value="ECO:0007669"/>
    <property type="project" value="UniProtKB-KW"/>
</dbReference>
<keyword evidence="7 16" id="KW-0547">Nucleotide-binding</keyword>
<name>A0A8T0RJ62_PANVG</name>
<keyword evidence="14" id="KW-0325">Glycoprotein</keyword>
<evidence type="ECO:0000256" key="9">
    <source>
        <dbReference type="ARBA" id="ARBA00022798"/>
    </source>
</evidence>
<protein>
    <recommendedName>
        <fullName evidence="2">glycerophosphodiester phosphodiesterase</fullName>
        <ecNumber evidence="2">3.1.4.46</ecNumber>
    </recommendedName>
</protein>
<keyword evidence="13" id="KW-0472">Membrane</keyword>
<gene>
    <name evidence="21" type="ORF">PVAP13_6KG351900</name>
</gene>
<evidence type="ECO:0000256" key="6">
    <source>
        <dbReference type="ARBA" id="ARBA00022729"/>
    </source>
</evidence>
<keyword evidence="12" id="KW-1133">Transmembrane helix</keyword>
<sequence>MRRGGGGGGGGVAASLAALLWCGCVVLALAGAAAAQGPRLPSAYKTLSGDAPRIVAKGGFSGVFPDSSSAAYSFALSASAPDTTLWCDVQLTKDGVGVCLRDINMQNCTNVAQAYTARKRTYVIDGVRKTGWFASDFTMAELQSVVLTQAIWSRSTRFDGYPILSVTDLPTILDVKQPSVWLNVQHDIFYKEHGLNMRNYILSIQKNVSVHYISSPELGFLQNISGRVHRKTKLVFSFLDKALLDNSIHRTYGSLLSNLTFVKSIASGIMVPKSYIWPVTKDNYLQQAPTSIVAEAHSAGLEIYASDFANDRIIPYNYSYDPLAEYLNFISDGGFSVDGVLSEHPITASGAIGCFANLNSSKTDHGEPLIISHNGASGDYPDCTDLAYHSAINDGADVIDCPVQVTSDGTLMCMSSVNLLDTTNVQRTPFSSRASVVSEIQATPGVFTFNLTWDDINSSIQPKISSPLSRYYVVRNPRYTNQGKFLKLSDFLAMGMDKDLSGVMIIIENAAFLAKSLGIDIVDSVNAALNAAGYDNQTAKGVLIQSKDSAVLVKLKQQKTKCKLVYTLPSGIGDVSTSSLEAVKKFADAVVVDKDNSVFTSSLDFIIRQNNLMKDLQSSGLAVYAQVFRNEFVSQPLDFFSDETVEINYYFQSFNLSGIITDFPKTVRRYKKNTCTGLGNDMPNYMQAVPIGALDQLLQKFKAQPPSMPPMPTLNASDVVETPLPPVAPRNEPGGSPRGAETPGLSIGLGVGGGISLLLALGTPFLIHKIKLQRAKKRRENFFNQNHGLLLQQLVSHNADIGERMIITLRELEKATNNFDRARVIGGGGHGVVFKGMIDLKVVAIKKSRILVQREIDEFINEVAVLSQVNHRNVVKLLGCCLETEVPLLVYEFISNGTLYQHLHVQGPVSLPRADRIRIALEVARALSYLHSAASMPIFHRDIKSANILLDDSLVAKVSDFGASRYIPIDKTGITTAVQGTIGYLDPEYYYTGRLTDKSDVFSFGVLLVELLTRKKPFVYRTDDGDGLVSHFVSLLTEGKLVDLIDPQIIEDEDGEVYEVAILAAMCTKLRREDRPTMREAEMRLENLLVKKNQIPYIMAPRGYNEHNTLVHCMSIEKVNKEASRQYTMEDEIILSATYPR</sequence>
<keyword evidence="9" id="KW-0319">Glycerol metabolism</keyword>
<dbReference type="PROSITE" id="PS51704">
    <property type="entry name" value="GP_PDE"/>
    <property type="match status" value="2"/>
</dbReference>
<dbReference type="Pfam" id="PF03009">
    <property type="entry name" value="GDPD"/>
    <property type="match status" value="2"/>
</dbReference>
<dbReference type="InterPro" id="IPR001245">
    <property type="entry name" value="Ser-Thr/Tyr_kinase_cat_dom"/>
</dbReference>
<evidence type="ECO:0000256" key="8">
    <source>
        <dbReference type="ARBA" id="ARBA00022777"/>
    </source>
</evidence>
<evidence type="ECO:0000256" key="18">
    <source>
        <dbReference type="SAM" id="SignalP"/>
    </source>
</evidence>
<dbReference type="SUPFAM" id="SSF51695">
    <property type="entry name" value="PLC-like phosphodiesterases"/>
    <property type="match status" value="2"/>
</dbReference>